<dbReference type="HAMAP" id="MF_01940">
    <property type="entry name" value="RNA_CPDase"/>
    <property type="match status" value="1"/>
</dbReference>
<dbReference type="InterPro" id="IPR014051">
    <property type="entry name" value="Phosphoesterase_HXTX"/>
</dbReference>
<keyword evidence="1 2" id="KW-0378">Hydrolase</keyword>
<dbReference type="Gene3D" id="3.90.1140.10">
    <property type="entry name" value="Cyclic phosphodiesterase"/>
    <property type="match status" value="1"/>
</dbReference>
<keyword evidence="5" id="KW-1185">Reference proteome</keyword>
<protein>
    <recommendedName>
        <fullName evidence="2">RNA 2',3'-cyclic phosphodiesterase</fullName>
        <shortName evidence="2">RNA 2',3'-CPDase</shortName>
        <ecNumber evidence="2">3.1.4.58</ecNumber>
    </recommendedName>
</protein>
<dbReference type="InterPro" id="IPR009097">
    <property type="entry name" value="Cyclic_Pdiesterase"/>
</dbReference>
<feature type="short sequence motif" description="HXTX 1" evidence="2">
    <location>
        <begin position="40"/>
        <end position="43"/>
    </location>
</feature>
<feature type="active site" description="Proton acceptor" evidence="2">
    <location>
        <position position="125"/>
    </location>
</feature>
<sequence length="183" mass="20510">MHIFVAVPLPEKITEELERWTHIHREQLTFRRRTHPHDYHITLQFLGEATPSKVEDVQAALGAIRCTPFALALHGFGTFGTPQAPRVLWAAVAGELQGLHALHTSVVQANAVLGFAPEERPYAPHITLARRFEGASPFTLDTMTTALAAEAWEADRFVLMQTHKHASPMYEVIGEYELTKPQN</sequence>
<evidence type="ECO:0000256" key="1">
    <source>
        <dbReference type="ARBA" id="ARBA00022801"/>
    </source>
</evidence>
<feature type="short sequence motif" description="HXTX 2" evidence="2">
    <location>
        <begin position="125"/>
        <end position="128"/>
    </location>
</feature>
<dbReference type="EC" id="3.1.4.58" evidence="2"/>
<dbReference type="NCBIfam" id="TIGR02258">
    <property type="entry name" value="2_5_ligase"/>
    <property type="match status" value="1"/>
</dbReference>
<comment type="caution">
    <text evidence="4">The sequence shown here is derived from an EMBL/GenBank/DDBJ whole genome shotgun (WGS) entry which is preliminary data.</text>
</comment>
<evidence type="ECO:0000313" key="5">
    <source>
        <dbReference type="Proteomes" id="UP001469365"/>
    </source>
</evidence>
<dbReference type="Proteomes" id="UP001469365">
    <property type="component" value="Unassembled WGS sequence"/>
</dbReference>
<proteinExistence type="inferred from homology"/>
<comment type="function">
    <text evidence="2">Hydrolyzes RNA 2',3'-cyclic phosphodiester to an RNA 2'-phosphomonoester.</text>
</comment>
<accession>A0ABU9DUT3</accession>
<dbReference type="Pfam" id="PF02834">
    <property type="entry name" value="LigT_PEase"/>
    <property type="match status" value="2"/>
</dbReference>
<dbReference type="SUPFAM" id="SSF55144">
    <property type="entry name" value="LigT-like"/>
    <property type="match status" value="1"/>
</dbReference>
<comment type="catalytic activity">
    <reaction evidence="2">
        <text>a 3'-end 2',3'-cyclophospho-ribonucleotide-RNA + H2O = a 3'-end 2'-phospho-ribonucleotide-RNA + H(+)</text>
        <dbReference type="Rhea" id="RHEA:11828"/>
        <dbReference type="Rhea" id="RHEA-COMP:10464"/>
        <dbReference type="Rhea" id="RHEA-COMP:17353"/>
        <dbReference type="ChEBI" id="CHEBI:15377"/>
        <dbReference type="ChEBI" id="CHEBI:15378"/>
        <dbReference type="ChEBI" id="CHEBI:83064"/>
        <dbReference type="ChEBI" id="CHEBI:173113"/>
        <dbReference type="EC" id="3.1.4.58"/>
    </reaction>
</comment>
<feature type="domain" description="Phosphoesterase HXTX" evidence="3">
    <location>
        <begin position="7"/>
        <end position="89"/>
    </location>
</feature>
<evidence type="ECO:0000259" key="3">
    <source>
        <dbReference type="Pfam" id="PF02834"/>
    </source>
</evidence>
<feature type="domain" description="Phosphoesterase HXTX" evidence="3">
    <location>
        <begin position="97"/>
        <end position="170"/>
    </location>
</feature>
<gene>
    <name evidence="4" type="primary">thpR</name>
    <name evidence="4" type="ORF">WMW72_32620</name>
</gene>
<organism evidence="4 5">
    <name type="scientific">Paenibacillus filicis</name>
    <dbReference type="NCBI Taxonomy" id="669464"/>
    <lineage>
        <taxon>Bacteria</taxon>
        <taxon>Bacillati</taxon>
        <taxon>Bacillota</taxon>
        <taxon>Bacilli</taxon>
        <taxon>Bacillales</taxon>
        <taxon>Paenibacillaceae</taxon>
        <taxon>Paenibacillus</taxon>
    </lineage>
</organism>
<evidence type="ECO:0000313" key="4">
    <source>
        <dbReference type="EMBL" id="MEK8132636.1"/>
    </source>
</evidence>
<name>A0ABU9DUT3_9BACL</name>
<evidence type="ECO:0000256" key="2">
    <source>
        <dbReference type="HAMAP-Rule" id="MF_01940"/>
    </source>
</evidence>
<feature type="active site" description="Proton donor" evidence="2">
    <location>
        <position position="40"/>
    </location>
</feature>
<comment type="similarity">
    <text evidence="2">Belongs to the 2H phosphoesterase superfamily. ThpR family.</text>
</comment>
<dbReference type="PANTHER" id="PTHR35561:SF1">
    <property type="entry name" value="RNA 2',3'-CYCLIC PHOSPHODIESTERASE"/>
    <property type="match status" value="1"/>
</dbReference>
<reference evidence="4 5" key="1">
    <citation type="submission" date="2024-04" db="EMBL/GenBank/DDBJ databases">
        <title>draft genome sequnece of Paenibacillus filicis.</title>
        <authorList>
            <person name="Kim D.-U."/>
        </authorList>
    </citation>
    <scope>NUCLEOTIDE SEQUENCE [LARGE SCALE GENOMIC DNA]</scope>
    <source>
        <strain evidence="4 5">KACC14197</strain>
    </source>
</reference>
<dbReference type="EMBL" id="JBBPCC010000033">
    <property type="protein sequence ID" value="MEK8132636.1"/>
    <property type="molecule type" value="Genomic_DNA"/>
</dbReference>
<dbReference type="InterPro" id="IPR004175">
    <property type="entry name" value="RNA_CPDase"/>
</dbReference>
<dbReference type="PANTHER" id="PTHR35561">
    <property type="entry name" value="RNA 2',3'-CYCLIC PHOSPHODIESTERASE"/>
    <property type="match status" value="1"/>
</dbReference>
<dbReference type="RefSeq" id="WP_341419774.1">
    <property type="nucleotide sequence ID" value="NZ_JBBPCC010000033.1"/>
</dbReference>